<name>A0A821A477_9BILA</name>
<reference evidence="1" key="1">
    <citation type="submission" date="2021-02" db="EMBL/GenBank/DDBJ databases">
        <authorList>
            <person name="Nowell W R."/>
        </authorList>
    </citation>
    <scope>NUCLEOTIDE SEQUENCE</scope>
</reference>
<evidence type="ECO:0000313" key="1">
    <source>
        <dbReference type="EMBL" id="CAF4570091.1"/>
    </source>
</evidence>
<sequence>DGDDDDEDVIVQYR</sequence>
<protein>
    <submittedName>
        <fullName evidence="1">Uncharacterized protein</fullName>
    </submittedName>
</protein>
<evidence type="ECO:0000313" key="3">
    <source>
        <dbReference type="Proteomes" id="UP000663866"/>
    </source>
</evidence>
<dbReference type="EMBL" id="CAJOBG010065139">
    <property type="protein sequence ID" value="CAF4570091.1"/>
    <property type="molecule type" value="Genomic_DNA"/>
</dbReference>
<proteinExistence type="predicted"/>
<comment type="caution">
    <text evidence="1">The sequence shown here is derived from an EMBL/GenBank/DDBJ whole genome shotgun (WGS) entry which is preliminary data.</text>
</comment>
<feature type="non-terminal residue" evidence="1">
    <location>
        <position position="1"/>
    </location>
</feature>
<keyword evidence="3" id="KW-1185">Reference proteome</keyword>
<organism evidence="1 3">
    <name type="scientific">Rotaria magnacalcarata</name>
    <dbReference type="NCBI Taxonomy" id="392030"/>
    <lineage>
        <taxon>Eukaryota</taxon>
        <taxon>Metazoa</taxon>
        <taxon>Spiralia</taxon>
        <taxon>Gnathifera</taxon>
        <taxon>Rotifera</taxon>
        <taxon>Eurotatoria</taxon>
        <taxon>Bdelloidea</taxon>
        <taxon>Philodinida</taxon>
        <taxon>Philodinidae</taxon>
        <taxon>Rotaria</taxon>
    </lineage>
</organism>
<accession>A0A821A477</accession>
<evidence type="ECO:0000313" key="2">
    <source>
        <dbReference type="EMBL" id="CAF4748135.1"/>
    </source>
</evidence>
<dbReference type="Proteomes" id="UP000663866">
    <property type="component" value="Unassembled WGS sequence"/>
</dbReference>
<gene>
    <name evidence="1" type="ORF">OVN521_LOCUS44008</name>
    <name evidence="2" type="ORF">OVN521_LOCUS50054</name>
</gene>
<dbReference type="EMBL" id="CAJOBG010113086">
    <property type="protein sequence ID" value="CAF4748135.1"/>
    <property type="molecule type" value="Genomic_DNA"/>
</dbReference>